<reference evidence="2 3" key="1">
    <citation type="journal article" date="2021" name="Commun. Biol.">
        <title>The genome of Shorea leprosula (Dipterocarpaceae) highlights the ecological relevance of drought in aseasonal tropical rainforests.</title>
        <authorList>
            <person name="Ng K.K.S."/>
            <person name="Kobayashi M.J."/>
            <person name="Fawcett J.A."/>
            <person name="Hatakeyama M."/>
            <person name="Paape T."/>
            <person name="Ng C.H."/>
            <person name="Ang C.C."/>
            <person name="Tnah L.H."/>
            <person name="Lee C.T."/>
            <person name="Nishiyama T."/>
            <person name="Sese J."/>
            <person name="O'Brien M.J."/>
            <person name="Copetti D."/>
            <person name="Mohd Noor M.I."/>
            <person name="Ong R.C."/>
            <person name="Putra M."/>
            <person name="Sireger I.Z."/>
            <person name="Indrioko S."/>
            <person name="Kosugi Y."/>
            <person name="Izuno A."/>
            <person name="Isagi Y."/>
            <person name="Lee S.L."/>
            <person name="Shimizu K.K."/>
        </authorList>
    </citation>
    <scope>NUCLEOTIDE SEQUENCE [LARGE SCALE GENOMIC DNA]</scope>
    <source>
        <strain evidence="2">214</strain>
    </source>
</reference>
<organism evidence="2 3">
    <name type="scientific">Rubroshorea leprosula</name>
    <dbReference type="NCBI Taxonomy" id="152421"/>
    <lineage>
        <taxon>Eukaryota</taxon>
        <taxon>Viridiplantae</taxon>
        <taxon>Streptophyta</taxon>
        <taxon>Embryophyta</taxon>
        <taxon>Tracheophyta</taxon>
        <taxon>Spermatophyta</taxon>
        <taxon>Magnoliopsida</taxon>
        <taxon>eudicotyledons</taxon>
        <taxon>Gunneridae</taxon>
        <taxon>Pentapetalae</taxon>
        <taxon>rosids</taxon>
        <taxon>malvids</taxon>
        <taxon>Malvales</taxon>
        <taxon>Dipterocarpaceae</taxon>
        <taxon>Rubroshorea</taxon>
    </lineage>
</organism>
<feature type="region of interest" description="Disordered" evidence="1">
    <location>
        <begin position="1"/>
        <end position="28"/>
    </location>
</feature>
<protein>
    <submittedName>
        <fullName evidence="2">Uncharacterized protein</fullName>
    </submittedName>
</protein>
<gene>
    <name evidence="2" type="ORF">SLEP1_g45515</name>
</gene>
<comment type="caution">
    <text evidence="2">The sequence shown here is derived from an EMBL/GenBank/DDBJ whole genome shotgun (WGS) entry which is preliminary data.</text>
</comment>
<name>A0AAV5LKX8_9ROSI</name>
<dbReference type="Proteomes" id="UP001054252">
    <property type="component" value="Unassembled WGS sequence"/>
</dbReference>
<keyword evidence="3" id="KW-1185">Reference proteome</keyword>
<evidence type="ECO:0000256" key="1">
    <source>
        <dbReference type="SAM" id="MobiDB-lite"/>
    </source>
</evidence>
<dbReference type="AlphaFoldDB" id="A0AAV5LKX8"/>
<feature type="compositionally biased region" description="Polar residues" evidence="1">
    <location>
        <begin position="8"/>
        <end position="20"/>
    </location>
</feature>
<accession>A0AAV5LKX8</accession>
<evidence type="ECO:0000313" key="3">
    <source>
        <dbReference type="Proteomes" id="UP001054252"/>
    </source>
</evidence>
<dbReference type="EMBL" id="BPVZ01000122">
    <property type="protein sequence ID" value="GKV37488.1"/>
    <property type="molecule type" value="Genomic_DNA"/>
</dbReference>
<sequence>MLLGRSPYNRSYNRVNQSTGAPRRNPTRFLQPEHRFTTFFSTIDKASTLKLSNEELWLLLVVVVAETGSDQISNDREVPDLEDDLVENFMTEAPPATAPPEVALAVEDGDEEEGEEVVAVVALKHF</sequence>
<evidence type="ECO:0000313" key="2">
    <source>
        <dbReference type="EMBL" id="GKV37488.1"/>
    </source>
</evidence>
<proteinExistence type="predicted"/>